<dbReference type="Pfam" id="PF13563">
    <property type="entry name" value="2_5_RNA_ligase2"/>
    <property type="match status" value="1"/>
</dbReference>
<dbReference type="Gene3D" id="3.90.1140.10">
    <property type="entry name" value="Cyclic phosphodiesterase"/>
    <property type="match status" value="1"/>
</dbReference>
<organism evidence="1 2">
    <name type="scientific">Actinoplanes octamycinicus</name>
    <dbReference type="NCBI Taxonomy" id="135948"/>
    <lineage>
        <taxon>Bacteria</taxon>
        <taxon>Bacillati</taxon>
        <taxon>Actinomycetota</taxon>
        <taxon>Actinomycetes</taxon>
        <taxon>Micromonosporales</taxon>
        <taxon>Micromonosporaceae</taxon>
        <taxon>Actinoplanes</taxon>
    </lineage>
</organism>
<evidence type="ECO:0000313" key="1">
    <source>
        <dbReference type="EMBL" id="MBB4741571.1"/>
    </source>
</evidence>
<evidence type="ECO:0000313" key="2">
    <source>
        <dbReference type="Proteomes" id="UP000546162"/>
    </source>
</evidence>
<name>A0A7W7M989_9ACTN</name>
<reference evidence="1 2" key="1">
    <citation type="submission" date="2020-08" db="EMBL/GenBank/DDBJ databases">
        <title>Sequencing the genomes of 1000 actinobacteria strains.</title>
        <authorList>
            <person name="Klenk H.-P."/>
        </authorList>
    </citation>
    <scope>NUCLEOTIDE SEQUENCE [LARGE SCALE GENOMIC DNA]</scope>
    <source>
        <strain evidence="1 2">DSM 45809</strain>
    </source>
</reference>
<dbReference type="InterPro" id="IPR009097">
    <property type="entry name" value="Cyclic_Pdiesterase"/>
</dbReference>
<sequence length="156" mass="16734">MHTVELLLDPALERGVRDLWETLREAGLPSLAGHPHPTNRPHLTLLTARSLAGLPPLPLPVAARLGPVRMLGRALVREVEPTAELRDLQGAASAALAAAEPWPPPGGWVPHVSLALKVPPDRIEPALRVLADLPPARGRFVAARSYDTRSRTVTGL</sequence>
<dbReference type="RefSeq" id="WP_185042034.1">
    <property type="nucleotide sequence ID" value="NZ_BAABFG010000005.1"/>
</dbReference>
<dbReference type="EMBL" id="JACHNB010000001">
    <property type="protein sequence ID" value="MBB4741571.1"/>
    <property type="molecule type" value="Genomic_DNA"/>
</dbReference>
<proteinExistence type="predicted"/>
<gene>
    <name evidence="1" type="ORF">BJY16_005030</name>
</gene>
<comment type="caution">
    <text evidence="1">The sequence shown here is derived from an EMBL/GenBank/DDBJ whole genome shotgun (WGS) entry which is preliminary data.</text>
</comment>
<accession>A0A7W7M989</accession>
<protein>
    <recommendedName>
        <fullName evidence="3">2'-5' RNA ligase superfamily protein</fullName>
    </recommendedName>
</protein>
<keyword evidence="2" id="KW-1185">Reference proteome</keyword>
<dbReference type="SUPFAM" id="SSF55144">
    <property type="entry name" value="LigT-like"/>
    <property type="match status" value="1"/>
</dbReference>
<dbReference type="Proteomes" id="UP000546162">
    <property type="component" value="Unassembled WGS sequence"/>
</dbReference>
<evidence type="ECO:0008006" key="3">
    <source>
        <dbReference type="Google" id="ProtNLM"/>
    </source>
</evidence>
<dbReference type="AlphaFoldDB" id="A0A7W7M989"/>